<dbReference type="InterPro" id="IPR002467">
    <property type="entry name" value="Pept_M24A_MAP1"/>
</dbReference>
<feature type="domain" description="Peptidase M24" evidence="8">
    <location>
        <begin position="99"/>
        <end position="327"/>
    </location>
</feature>
<comment type="caution">
    <text evidence="9">The sequence shown here is derived from an EMBL/GenBank/DDBJ whole genome shotgun (WGS) entry which is preliminary data.</text>
</comment>
<evidence type="ECO:0000313" key="9">
    <source>
        <dbReference type="EMBL" id="REE25463.1"/>
    </source>
</evidence>
<keyword evidence="5 6" id="KW-0378">Hydrolase</keyword>
<evidence type="ECO:0000256" key="4">
    <source>
        <dbReference type="ARBA" id="ARBA00022723"/>
    </source>
</evidence>
<evidence type="ECO:0000313" key="10">
    <source>
        <dbReference type="Proteomes" id="UP000256919"/>
    </source>
</evidence>
<evidence type="ECO:0000256" key="1">
    <source>
        <dbReference type="ARBA" id="ARBA00002521"/>
    </source>
</evidence>
<comment type="function">
    <text evidence="1 6">Removes the N-terminal methionine from nascent proteins. The N-terminal methionine is often cleaved when the second residue in the primary sequence is small and uncharged (Met-Ala-, Cys, Gly, Pro, Ser, Thr, or Val). Requires deformylation of the N(alpha)-formylated initiator methionine before it can be hydrolyzed.</text>
</comment>
<feature type="binding site" evidence="6">
    <location>
        <position position="163"/>
    </location>
    <ligand>
        <name>substrate</name>
    </ligand>
</feature>
<feature type="binding site" evidence="6">
    <location>
        <position position="262"/>
    </location>
    <ligand>
        <name>substrate</name>
    </ligand>
</feature>
<evidence type="ECO:0000256" key="5">
    <source>
        <dbReference type="ARBA" id="ARBA00022801"/>
    </source>
</evidence>
<evidence type="ECO:0000259" key="8">
    <source>
        <dbReference type="Pfam" id="PF00557"/>
    </source>
</evidence>
<keyword evidence="3 6" id="KW-0645">Protease</keyword>
<comment type="subunit">
    <text evidence="6">Monomer.</text>
</comment>
<dbReference type="SUPFAM" id="SSF55920">
    <property type="entry name" value="Creatinase/aminopeptidase"/>
    <property type="match status" value="1"/>
</dbReference>
<proteinExistence type="inferred from homology"/>
<dbReference type="PANTHER" id="PTHR43330:SF13">
    <property type="entry name" value="METHIONINE AMINOPEPTIDASE 2"/>
    <property type="match status" value="1"/>
</dbReference>
<keyword evidence="4 6" id="KW-0479">Metal-binding</keyword>
<dbReference type="InterPro" id="IPR001714">
    <property type="entry name" value="Pept_M24_MAP"/>
</dbReference>
<dbReference type="NCBIfam" id="TIGR00500">
    <property type="entry name" value="met_pdase_I"/>
    <property type="match status" value="1"/>
</dbReference>
<comment type="similarity">
    <text evidence="6">Belongs to the peptidase M24A family. Methionine aminopeptidase type 1 subfamily.</text>
</comment>
<feature type="binding site" evidence="6">
    <location>
        <position position="320"/>
    </location>
    <ligand>
        <name>a divalent metal cation</name>
        <dbReference type="ChEBI" id="CHEBI:60240"/>
        <label>2</label>
        <note>catalytic</note>
    </ligand>
</feature>
<reference evidence="9 10" key="1">
    <citation type="submission" date="2018-07" db="EMBL/GenBank/DDBJ databases">
        <title>Genomic Encyclopedia of Type Strains, Phase III (KMG-III): the genomes of soil and plant-associated and newly described type strains.</title>
        <authorList>
            <person name="Whitman W."/>
        </authorList>
    </citation>
    <scope>NUCLEOTIDE SEQUENCE [LARGE SCALE GENOMIC DNA]</scope>
    <source>
        <strain evidence="9 10">CECT 7948</strain>
    </source>
</reference>
<feature type="binding site" evidence="6">
    <location>
        <position position="181"/>
    </location>
    <ligand>
        <name>a divalent metal cation</name>
        <dbReference type="ChEBI" id="CHEBI:60240"/>
        <label>1</label>
    </ligand>
</feature>
<dbReference type="PRINTS" id="PR00599">
    <property type="entry name" value="MAPEPTIDASE"/>
</dbReference>
<dbReference type="InterPro" id="IPR000994">
    <property type="entry name" value="Pept_M24"/>
</dbReference>
<dbReference type="PANTHER" id="PTHR43330">
    <property type="entry name" value="METHIONINE AMINOPEPTIDASE"/>
    <property type="match status" value="1"/>
</dbReference>
<dbReference type="GO" id="GO:0004239">
    <property type="term" value="F:initiator methionyl aminopeptidase activity"/>
    <property type="evidence" value="ECO:0007669"/>
    <property type="project" value="UniProtKB-UniRule"/>
</dbReference>
<evidence type="ECO:0000256" key="7">
    <source>
        <dbReference type="RuleBase" id="RU003653"/>
    </source>
</evidence>
<feature type="binding site" evidence="6">
    <location>
        <position position="320"/>
    </location>
    <ligand>
        <name>a divalent metal cation</name>
        <dbReference type="ChEBI" id="CHEBI:60240"/>
        <label>1</label>
    </ligand>
</feature>
<comment type="cofactor">
    <cofactor evidence="6">
        <name>Co(2+)</name>
        <dbReference type="ChEBI" id="CHEBI:48828"/>
    </cofactor>
    <cofactor evidence="6">
        <name>Zn(2+)</name>
        <dbReference type="ChEBI" id="CHEBI:29105"/>
    </cofactor>
    <cofactor evidence="6">
        <name>Mn(2+)</name>
        <dbReference type="ChEBI" id="CHEBI:29035"/>
    </cofactor>
    <cofactor evidence="6">
        <name>Fe(2+)</name>
        <dbReference type="ChEBI" id="CHEBI:29033"/>
    </cofactor>
    <text evidence="6">Binds 2 divalent metal cations per subunit. Has a high-affinity and a low affinity metal-binding site. The true nature of the physiological cofactor is under debate. The enzyme is active with cobalt, zinc, manganese or divalent iron ions. Most likely, methionine aminopeptidases function as mononuclear Fe(2+)-metalloproteases under physiological conditions, and the catalytically relevant metal-binding site has been assigned to the histidine-containing high-affinity site.</text>
</comment>
<dbReference type="EC" id="3.4.11.18" evidence="6 7"/>
<evidence type="ECO:0000256" key="6">
    <source>
        <dbReference type="HAMAP-Rule" id="MF_01974"/>
    </source>
</evidence>
<accession>A0A3D9N5I8</accession>
<dbReference type="Proteomes" id="UP000256919">
    <property type="component" value="Unassembled WGS sequence"/>
</dbReference>
<evidence type="ECO:0000256" key="2">
    <source>
        <dbReference type="ARBA" id="ARBA00022438"/>
    </source>
</evidence>
<keyword evidence="10" id="KW-1185">Reference proteome</keyword>
<dbReference type="GO" id="GO:0046872">
    <property type="term" value="F:metal ion binding"/>
    <property type="evidence" value="ECO:0007669"/>
    <property type="project" value="UniProtKB-UniRule"/>
</dbReference>
<protein>
    <recommendedName>
        <fullName evidence="6 7">Methionine aminopeptidase</fullName>
        <shortName evidence="6">MAP</shortName>
        <shortName evidence="6">MetAP</shortName>
        <ecNumber evidence="6 7">3.4.11.18</ecNumber>
    </recommendedName>
    <alternativeName>
        <fullName evidence="6">Peptidase M</fullName>
    </alternativeName>
</protein>
<dbReference type="Gene3D" id="3.90.230.10">
    <property type="entry name" value="Creatinase/methionine aminopeptidase superfamily"/>
    <property type="match status" value="1"/>
</dbReference>
<sequence length="341" mass="38429">MLLIKKKHQYENLISTFRNKAGAHYDENFIIYFENLKNVDKPISLKTISDFSNFLMTLILFWSKIIDVFKEKTEKEMNISLKKKKNEMSITKESELIGMKKVSEVVGTTLKLMREYAEIGMSTKELDEYGGNILKSYGAKSAPYETYGFPGYTCISINEEAAHGIPSENKILKEGDLINIDVSAELNGFWSDNGGSFIIGKDLHNYQPLVDASKNILRKAISNIKGGVKISEIGYLIETEAKKSGFKVIKNLAGHGVGRSLHEEPENILNYRVKSNRERFKKNTTVAIETFISTNSTVAVELNDGWTLVGNKGGYVTQHEQTILVTDSYPVILTKSNEIWN</sequence>
<feature type="binding site" evidence="6">
    <location>
        <position position="289"/>
    </location>
    <ligand>
        <name>a divalent metal cation</name>
        <dbReference type="ChEBI" id="CHEBI:60240"/>
        <label>2</label>
        <note>catalytic</note>
    </ligand>
</feature>
<evidence type="ECO:0000256" key="3">
    <source>
        <dbReference type="ARBA" id="ARBA00022670"/>
    </source>
</evidence>
<feature type="binding site" evidence="6">
    <location>
        <position position="192"/>
    </location>
    <ligand>
        <name>a divalent metal cation</name>
        <dbReference type="ChEBI" id="CHEBI:60240"/>
        <label>1</label>
    </ligand>
</feature>
<dbReference type="AlphaFoldDB" id="A0A3D9N5I8"/>
<feature type="binding site" evidence="6">
    <location>
        <position position="255"/>
    </location>
    <ligand>
        <name>a divalent metal cation</name>
        <dbReference type="ChEBI" id="CHEBI:60240"/>
        <label>2</label>
        <note>catalytic</note>
    </ligand>
</feature>
<dbReference type="GO" id="GO:0006508">
    <property type="term" value="P:proteolysis"/>
    <property type="evidence" value="ECO:0007669"/>
    <property type="project" value="UniProtKB-KW"/>
</dbReference>
<name>A0A3D9N5I8_9FLAO</name>
<dbReference type="Pfam" id="PF00557">
    <property type="entry name" value="Peptidase_M24"/>
    <property type="match status" value="1"/>
</dbReference>
<dbReference type="HAMAP" id="MF_01974">
    <property type="entry name" value="MetAP_1"/>
    <property type="match status" value="1"/>
</dbReference>
<organism evidence="9 10">
    <name type="scientific">Winogradskyella pacifica</name>
    <dbReference type="NCBI Taxonomy" id="664642"/>
    <lineage>
        <taxon>Bacteria</taxon>
        <taxon>Pseudomonadati</taxon>
        <taxon>Bacteroidota</taxon>
        <taxon>Flavobacteriia</taxon>
        <taxon>Flavobacteriales</taxon>
        <taxon>Flavobacteriaceae</taxon>
        <taxon>Winogradskyella</taxon>
    </lineage>
</organism>
<dbReference type="GO" id="GO:0070006">
    <property type="term" value="F:metalloaminopeptidase activity"/>
    <property type="evidence" value="ECO:0007669"/>
    <property type="project" value="UniProtKB-UniRule"/>
</dbReference>
<dbReference type="CDD" id="cd01086">
    <property type="entry name" value="MetAP1"/>
    <property type="match status" value="1"/>
</dbReference>
<feature type="binding site" evidence="6">
    <location>
        <position position="192"/>
    </location>
    <ligand>
        <name>a divalent metal cation</name>
        <dbReference type="ChEBI" id="CHEBI:60240"/>
        <label>2</label>
        <note>catalytic</note>
    </ligand>
</feature>
<keyword evidence="2 6" id="KW-0031">Aminopeptidase</keyword>
<gene>
    <name evidence="6" type="primary">map</name>
    <name evidence="9" type="ORF">DFQ09_10252</name>
</gene>
<dbReference type="InterPro" id="IPR036005">
    <property type="entry name" value="Creatinase/aminopeptidase-like"/>
</dbReference>
<dbReference type="EMBL" id="QREI01000002">
    <property type="protein sequence ID" value="REE25463.1"/>
    <property type="molecule type" value="Genomic_DNA"/>
</dbReference>
<comment type="catalytic activity">
    <reaction evidence="6 7">
        <text>Release of N-terminal amino acids, preferentially methionine, from peptides and arylamides.</text>
        <dbReference type="EC" id="3.4.11.18"/>
    </reaction>
</comment>